<organism evidence="1 2">
    <name type="scientific">Mycteria americana</name>
    <name type="common">Wood stork</name>
    <dbReference type="NCBI Taxonomy" id="33587"/>
    <lineage>
        <taxon>Eukaryota</taxon>
        <taxon>Metazoa</taxon>
        <taxon>Chordata</taxon>
        <taxon>Craniata</taxon>
        <taxon>Vertebrata</taxon>
        <taxon>Euteleostomi</taxon>
        <taxon>Archelosauria</taxon>
        <taxon>Archosauria</taxon>
        <taxon>Dinosauria</taxon>
        <taxon>Saurischia</taxon>
        <taxon>Theropoda</taxon>
        <taxon>Coelurosauria</taxon>
        <taxon>Aves</taxon>
        <taxon>Neognathae</taxon>
        <taxon>Neoaves</taxon>
        <taxon>Aequornithes</taxon>
        <taxon>Ciconiiformes</taxon>
        <taxon>Ciconiidae</taxon>
        <taxon>Mycteria</taxon>
    </lineage>
</organism>
<dbReference type="Proteomes" id="UP001333110">
    <property type="component" value="Unassembled WGS sequence"/>
</dbReference>
<dbReference type="EMBL" id="JAUNZN010000020">
    <property type="protein sequence ID" value="KAK4809818.1"/>
    <property type="molecule type" value="Genomic_DNA"/>
</dbReference>
<accession>A0AAN7MHS2</accession>
<keyword evidence="2" id="KW-1185">Reference proteome</keyword>
<gene>
    <name evidence="1" type="ORF">QYF61_014286</name>
</gene>
<protein>
    <submittedName>
        <fullName evidence="1">Uncharacterized protein</fullName>
    </submittedName>
</protein>
<evidence type="ECO:0000313" key="2">
    <source>
        <dbReference type="Proteomes" id="UP001333110"/>
    </source>
</evidence>
<sequence>MTPATEPCINRLGISVPSGGCRPTPPGPSLRGPFQPLFPTPVALHGVAVAQVQELALSLVEPHTIGPSPSIQPAQVPLQSLPALQQINPPTQLGVTCRLTEGALHRFVQIIDKDIKQDWPQHRALGTPLVTGRQLE</sequence>
<proteinExistence type="predicted"/>
<reference evidence="1 2" key="1">
    <citation type="journal article" date="2023" name="J. Hered.">
        <title>Chromosome-level genome of the wood stork (Mycteria americana) provides insight into avian chromosome evolution.</title>
        <authorList>
            <person name="Flamio R. Jr."/>
            <person name="Ramstad K.M."/>
        </authorList>
    </citation>
    <scope>NUCLEOTIDE SEQUENCE [LARGE SCALE GENOMIC DNA]</scope>
    <source>
        <strain evidence="1">JAX WOST 10</strain>
    </source>
</reference>
<dbReference type="AlphaFoldDB" id="A0AAN7MHS2"/>
<name>A0AAN7MHS2_MYCAM</name>
<comment type="caution">
    <text evidence="1">The sequence shown here is derived from an EMBL/GenBank/DDBJ whole genome shotgun (WGS) entry which is preliminary data.</text>
</comment>
<evidence type="ECO:0000313" key="1">
    <source>
        <dbReference type="EMBL" id="KAK4809818.1"/>
    </source>
</evidence>